<keyword evidence="3" id="KW-1185">Reference proteome</keyword>
<dbReference type="RefSeq" id="WP_090329801.1">
    <property type="nucleotide sequence ID" value="NZ_FNSL01000001.1"/>
</dbReference>
<dbReference type="InterPro" id="IPR016181">
    <property type="entry name" value="Acyl_CoA_acyltransferase"/>
</dbReference>
<keyword evidence="2" id="KW-0808">Transferase</keyword>
<dbReference type="PROSITE" id="PS51186">
    <property type="entry name" value="GNAT"/>
    <property type="match status" value="1"/>
</dbReference>
<dbReference type="InterPro" id="IPR051531">
    <property type="entry name" value="N-acetyltransferase"/>
</dbReference>
<accession>A0A1H4NIF2</accession>
<dbReference type="Pfam" id="PF13302">
    <property type="entry name" value="Acetyltransf_3"/>
    <property type="match status" value="1"/>
</dbReference>
<organism evidence="2 3">
    <name type="scientific">Nitratireductor aquibiodomus</name>
    <dbReference type="NCBI Taxonomy" id="204799"/>
    <lineage>
        <taxon>Bacteria</taxon>
        <taxon>Pseudomonadati</taxon>
        <taxon>Pseudomonadota</taxon>
        <taxon>Alphaproteobacteria</taxon>
        <taxon>Hyphomicrobiales</taxon>
        <taxon>Phyllobacteriaceae</taxon>
        <taxon>Nitratireductor</taxon>
    </lineage>
</organism>
<name>A0A1H4NIF2_9HYPH</name>
<evidence type="ECO:0000313" key="3">
    <source>
        <dbReference type="Proteomes" id="UP000199064"/>
    </source>
</evidence>
<proteinExistence type="predicted"/>
<dbReference type="InterPro" id="IPR000182">
    <property type="entry name" value="GNAT_dom"/>
</dbReference>
<feature type="domain" description="N-acetyltransferase" evidence="1">
    <location>
        <begin position="9"/>
        <end position="176"/>
    </location>
</feature>
<dbReference type="GO" id="GO:0016747">
    <property type="term" value="F:acyltransferase activity, transferring groups other than amino-acyl groups"/>
    <property type="evidence" value="ECO:0007669"/>
    <property type="project" value="InterPro"/>
</dbReference>
<sequence>MDGRATRRFVLRDFEPADVTALTAYQSDPRFVSARKKAGQEAGDPAELVALFRKWAQEHPRRNYQFAVIERKTGRLVGCAGVRTANCPQGSGELGIELSPDMWGRYGSAAEITRGLLDFGFSTLALCEIFGETTAENHQAARLASFLGARLERPVRQGNKGVEVPGEPVIWRFLRRDWRSGPGV</sequence>
<gene>
    <name evidence="2" type="ORF">SAMN05216452_3796</name>
</gene>
<dbReference type="Proteomes" id="UP000199064">
    <property type="component" value="Unassembled WGS sequence"/>
</dbReference>
<dbReference type="SUPFAM" id="SSF55729">
    <property type="entry name" value="Acyl-CoA N-acyltransferases (Nat)"/>
    <property type="match status" value="1"/>
</dbReference>
<evidence type="ECO:0000259" key="1">
    <source>
        <dbReference type="PROSITE" id="PS51186"/>
    </source>
</evidence>
<dbReference type="EMBL" id="FNSL01000001">
    <property type="protein sequence ID" value="SEB95013.1"/>
    <property type="molecule type" value="Genomic_DNA"/>
</dbReference>
<evidence type="ECO:0000313" key="2">
    <source>
        <dbReference type="EMBL" id="SEB95013.1"/>
    </source>
</evidence>
<dbReference type="PANTHER" id="PTHR43792">
    <property type="entry name" value="GNAT FAMILY, PUTATIVE (AFU_ORTHOLOGUE AFUA_3G00765)-RELATED-RELATED"/>
    <property type="match status" value="1"/>
</dbReference>
<reference evidence="3" key="1">
    <citation type="submission" date="2016-10" db="EMBL/GenBank/DDBJ databases">
        <authorList>
            <person name="Varghese N."/>
            <person name="Submissions S."/>
        </authorList>
    </citation>
    <scope>NUCLEOTIDE SEQUENCE [LARGE SCALE GENOMIC DNA]</scope>
    <source>
        <strain evidence="3">ES.061</strain>
    </source>
</reference>
<dbReference type="Gene3D" id="3.40.630.30">
    <property type="match status" value="1"/>
</dbReference>
<protein>
    <submittedName>
        <fullName evidence="2">Protein N-acetyltransferase, RimJ/RimL family</fullName>
    </submittedName>
</protein>
<dbReference type="AlphaFoldDB" id="A0A1H4NIF2"/>